<feature type="transmembrane region" description="Helical" evidence="2">
    <location>
        <begin position="15"/>
        <end position="32"/>
    </location>
</feature>
<feature type="region of interest" description="Disordered" evidence="1">
    <location>
        <begin position="319"/>
        <end position="342"/>
    </location>
</feature>
<accession>A0A285UR29</accession>
<feature type="transmembrane region" description="Helical" evidence="2">
    <location>
        <begin position="222"/>
        <end position="255"/>
    </location>
</feature>
<evidence type="ECO:0000313" key="4">
    <source>
        <dbReference type="Proteomes" id="UP000219167"/>
    </source>
</evidence>
<dbReference type="Pfam" id="PF09948">
    <property type="entry name" value="PpoB2"/>
    <property type="match status" value="1"/>
</dbReference>
<protein>
    <submittedName>
        <fullName evidence="3">Predicted metal-binding membrane protein</fullName>
    </submittedName>
</protein>
<dbReference type="OrthoDB" id="164118at2"/>
<feature type="transmembrane region" description="Helical" evidence="2">
    <location>
        <begin position="123"/>
        <end position="152"/>
    </location>
</feature>
<name>A0A285UR29_9HYPH</name>
<sequence>MGDPALERLLKRDRAIVAVCLVVMTVLAWLYLLSLARSMGAAHVPVNGAGTMEGMPGMEDMPGMDMSGMQTSDVAPAGWNSDNTVLVVAMWFVMMVGMMLPSAAPMILLYARVGRHASAKGAPFAATGVFCAGYLAVWFLFSLAATLAQWILEQAVLITPMLDSASPLLSAALLITAGLYQWTPLKSACLGKCRAPAAFLQAAGGFRRDAAGAFLMGMRHGAYCVGCCWPLMLLLFVGGVMNILWIAVIAIFVLAEKLLPGGDRMGRAAGVVLIAAGAWLMLRGMAHAEPLQRLSLAALGMKTPAWIKYHAGVHDLLPSTTPEQPTKAAMRGLTPPWRRDTP</sequence>
<feature type="transmembrane region" description="Helical" evidence="2">
    <location>
        <begin position="267"/>
        <end position="286"/>
    </location>
</feature>
<keyword evidence="4" id="KW-1185">Reference proteome</keyword>
<dbReference type="EMBL" id="OBQD01000012">
    <property type="protein sequence ID" value="SOC44292.1"/>
    <property type="molecule type" value="Genomic_DNA"/>
</dbReference>
<gene>
    <name evidence="3" type="ORF">SAMN05892877_112138</name>
</gene>
<keyword evidence="2" id="KW-0472">Membrane</keyword>
<dbReference type="InterPro" id="IPR018688">
    <property type="entry name" value="PpoB2-like"/>
</dbReference>
<proteinExistence type="predicted"/>
<reference evidence="3 4" key="1">
    <citation type="submission" date="2017-08" db="EMBL/GenBank/DDBJ databases">
        <authorList>
            <person name="de Groot N.N."/>
        </authorList>
    </citation>
    <scope>NUCLEOTIDE SEQUENCE [LARGE SCALE GENOMIC DNA]</scope>
    <source>
        <strain evidence="3 4">JC85</strain>
    </source>
</reference>
<keyword evidence="2" id="KW-0812">Transmembrane</keyword>
<feature type="transmembrane region" description="Helical" evidence="2">
    <location>
        <begin position="88"/>
        <end position="111"/>
    </location>
</feature>
<evidence type="ECO:0000256" key="1">
    <source>
        <dbReference type="SAM" id="MobiDB-lite"/>
    </source>
</evidence>
<organism evidence="3 4">
    <name type="scientific">Rhizobium subbaraonis</name>
    <dbReference type="NCBI Taxonomy" id="908946"/>
    <lineage>
        <taxon>Bacteria</taxon>
        <taxon>Pseudomonadati</taxon>
        <taxon>Pseudomonadota</taxon>
        <taxon>Alphaproteobacteria</taxon>
        <taxon>Hyphomicrobiales</taxon>
        <taxon>Rhizobiaceae</taxon>
        <taxon>Rhizobium/Agrobacterium group</taxon>
        <taxon>Rhizobium</taxon>
    </lineage>
</organism>
<dbReference type="AlphaFoldDB" id="A0A285UR29"/>
<keyword evidence="2" id="KW-1133">Transmembrane helix</keyword>
<evidence type="ECO:0000313" key="3">
    <source>
        <dbReference type="EMBL" id="SOC44292.1"/>
    </source>
</evidence>
<dbReference type="Proteomes" id="UP000219167">
    <property type="component" value="Unassembled WGS sequence"/>
</dbReference>
<evidence type="ECO:0000256" key="2">
    <source>
        <dbReference type="SAM" id="Phobius"/>
    </source>
</evidence>